<evidence type="ECO:0000256" key="1">
    <source>
        <dbReference type="ARBA" id="ARBA00023002"/>
    </source>
</evidence>
<dbReference type="InterPro" id="IPR011032">
    <property type="entry name" value="GroES-like_sf"/>
</dbReference>
<feature type="domain" description="Alcohol dehydrogenase-like N-terminal" evidence="3">
    <location>
        <begin position="22"/>
        <end position="135"/>
    </location>
</feature>
<dbReference type="STRING" id="365046.Rta_35600"/>
<proteinExistence type="predicted"/>
<dbReference type="CDD" id="cd08262">
    <property type="entry name" value="Zn_ADH8"/>
    <property type="match status" value="1"/>
</dbReference>
<dbReference type="SUPFAM" id="SSF51735">
    <property type="entry name" value="NAD(P)-binding Rossmann-fold domains"/>
    <property type="match status" value="1"/>
</dbReference>
<dbReference type="PANTHER" id="PTHR43189">
    <property type="entry name" value="ZINC-TYPE ALCOHOL DEHYDROGENASE-LIKE PROTEIN C1198.01-RELATED"/>
    <property type="match status" value="1"/>
</dbReference>
<sequence length="385" mass="40301">MKAVVSQHARLSVVDLSEPVPGEGQLVLDVTRCGICGSDLHARHDADAQADVLAQAGYGGFARSHEKVVYGHEFCGTVVEHGPGTSRKLRTGASVVALPLVRMADGMHAIGLSASAPGAYAERVLVEEAFTIPVPNGLAPEVAVLTEPMAIGLHAVRRSEITRKDAAVVIGCGPVGLAIICLLRAFGVETIVASDYSPGRRALAQACGAAVTVDPAAGSPYESLAGRGYMNSISDQAAEGLTGMMALRALPVPWHVALRVLDKVGARAPKRPIVFECVGVPGVIDDIISKVPLSTRIVVAGVCMKPDQFRPVMAINKEIELRFVMGYDPLEFRDTLRMLAEGRIDASPLVTGVIGLEGVSGAFDLLGSPDAHAKVIIDPRSSATL</sequence>
<dbReference type="OrthoDB" id="5484143at2"/>
<dbReference type="AlphaFoldDB" id="F5Y0S9"/>
<dbReference type="Proteomes" id="UP000008385">
    <property type="component" value="Chromosome"/>
</dbReference>
<dbReference type="InterPro" id="IPR036291">
    <property type="entry name" value="NAD(P)-bd_dom_sf"/>
</dbReference>
<evidence type="ECO:0000313" key="4">
    <source>
        <dbReference type="EMBL" id="AEG94673.1"/>
    </source>
</evidence>
<dbReference type="HOGENOM" id="CLU_026673_11_1_4"/>
<keyword evidence="2" id="KW-1133">Transmembrane helix</keyword>
<dbReference type="EMBL" id="CP000245">
    <property type="protein sequence ID" value="AEG94673.1"/>
    <property type="molecule type" value="Genomic_DNA"/>
</dbReference>
<gene>
    <name evidence="4" type="ordered locus">Rta_35600</name>
</gene>
<feature type="transmembrane region" description="Helical" evidence="2">
    <location>
        <begin position="166"/>
        <end position="187"/>
    </location>
</feature>
<dbReference type="eggNOG" id="COG1063">
    <property type="taxonomic scope" value="Bacteria"/>
</dbReference>
<evidence type="ECO:0000259" key="3">
    <source>
        <dbReference type="Pfam" id="PF08240"/>
    </source>
</evidence>
<reference evidence="4 5" key="2">
    <citation type="journal article" date="2011" name="PLoS ONE">
        <title>The Cyst-Dividing Bacterium Ramlibacter tataouinensis TTB310 Genome Reveals a Well-Stocked Toolbox for Adaptation to a Desert Environment.</title>
        <authorList>
            <person name="De Luca G."/>
            <person name="Barakat M."/>
            <person name="Ortet P."/>
            <person name="Fochesato S."/>
            <person name="Jourlin-Castelli C."/>
            <person name="Ansaldi M."/>
            <person name="Py B."/>
            <person name="Fichant G."/>
            <person name="Coutinho P.M."/>
            <person name="Voulhoux R."/>
            <person name="Bastien O."/>
            <person name="Marechal E."/>
            <person name="Henrissat B."/>
            <person name="Quentin Y."/>
            <person name="Noirot P."/>
            <person name="Filloux A."/>
            <person name="Mejean V."/>
            <person name="Dubow M.S."/>
            <person name="Barras F."/>
            <person name="Barbe V."/>
            <person name="Weissenbach J."/>
            <person name="Mihalcescu I."/>
            <person name="Vermeglio A."/>
            <person name="Achouak W."/>
            <person name="Heulin T."/>
        </authorList>
    </citation>
    <scope>NUCLEOTIDE SEQUENCE [LARGE SCALE GENOMIC DNA]</scope>
    <source>
        <strain evidence="5">ATCC BAA-407 / DSM 14655 / LMG 21543 / TTB310</strain>
    </source>
</reference>
<dbReference type="GO" id="GO:0016491">
    <property type="term" value="F:oxidoreductase activity"/>
    <property type="evidence" value="ECO:0007669"/>
    <property type="project" value="UniProtKB-KW"/>
</dbReference>
<protein>
    <submittedName>
        <fullName evidence="4">2,3-butanediol dehydrogenase-like protein</fullName>
    </submittedName>
</protein>
<evidence type="ECO:0000256" key="2">
    <source>
        <dbReference type="SAM" id="Phobius"/>
    </source>
</evidence>
<evidence type="ECO:0000313" key="5">
    <source>
        <dbReference type="Proteomes" id="UP000008385"/>
    </source>
</evidence>
<keyword evidence="2" id="KW-0812">Transmembrane</keyword>
<dbReference type="Pfam" id="PF08240">
    <property type="entry name" value="ADH_N"/>
    <property type="match status" value="1"/>
</dbReference>
<name>F5Y0S9_RAMTT</name>
<dbReference type="RefSeq" id="WP_013902904.1">
    <property type="nucleotide sequence ID" value="NC_015677.1"/>
</dbReference>
<dbReference type="InterPro" id="IPR013154">
    <property type="entry name" value="ADH-like_N"/>
</dbReference>
<keyword evidence="2" id="KW-0472">Membrane</keyword>
<dbReference type="SUPFAM" id="SSF50129">
    <property type="entry name" value="GroES-like"/>
    <property type="match status" value="1"/>
</dbReference>
<dbReference type="PANTHER" id="PTHR43189:SF1">
    <property type="entry name" value="ZINC-TYPE ALCOHOL DEHYDROGENASE-LIKE PROTEIN C1198.01"/>
    <property type="match status" value="1"/>
</dbReference>
<dbReference type="Gene3D" id="3.90.180.10">
    <property type="entry name" value="Medium-chain alcohol dehydrogenases, catalytic domain"/>
    <property type="match status" value="1"/>
</dbReference>
<keyword evidence="1" id="KW-0560">Oxidoreductase</keyword>
<accession>F5Y0S9</accession>
<organism evidence="4 5">
    <name type="scientific">Ramlibacter tataouinensis (strain ATCC BAA-407 / DSM 14655 / LMG 21543 / TTB310)</name>
    <dbReference type="NCBI Taxonomy" id="365046"/>
    <lineage>
        <taxon>Bacteria</taxon>
        <taxon>Pseudomonadati</taxon>
        <taxon>Pseudomonadota</taxon>
        <taxon>Betaproteobacteria</taxon>
        <taxon>Burkholderiales</taxon>
        <taxon>Comamonadaceae</taxon>
        <taxon>Ramlibacter</taxon>
    </lineage>
</organism>
<dbReference type="Gene3D" id="3.40.50.720">
    <property type="entry name" value="NAD(P)-binding Rossmann-like Domain"/>
    <property type="match status" value="1"/>
</dbReference>
<dbReference type="KEGG" id="rta:Rta_35600"/>
<reference evidence="5" key="1">
    <citation type="submission" date="2006-01" db="EMBL/GenBank/DDBJ databases">
        <title>Genome of the cyst-dividing bacterium Ramlibacter tataouinensis.</title>
        <authorList>
            <person name="Barakat M."/>
            <person name="Ortet P."/>
            <person name="De Luca G."/>
            <person name="Jourlin-Castelli C."/>
            <person name="Ansaldi M."/>
            <person name="Py B."/>
            <person name="Fichant G."/>
            <person name="Coutinho P."/>
            <person name="Voulhoux R."/>
            <person name="Bastien O."/>
            <person name="Roy S."/>
            <person name="Marechal E."/>
            <person name="Henrissat B."/>
            <person name="Quentin Y."/>
            <person name="Noirot P."/>
            <person name="Filloux A."/>
            <person name="Mejean V."/>
            <person name="DuBow M."/>
            <person name="Barras F."/>
            <person name="Heulin T."/>
        </authorList>
    </citation>
    <scope>NUCLEOTIDE SEQUENCE [LARGE SCALE GENOMIC DNA]</scope>
    <source>
        <strain evidence="5">ATCC BAA-407 / DSM 14655 / LMG 21543 / TTB310</strain>
    </source>
</reference>
<keyword evidence="5" id="KW-1185">Reference proteome</keyword>